<evidence type="ECO:0000256" key="1">
    <source>
        <dbReference type="SAM" id="Phobius"/>
    </source>
</evidence>
<keyword evidence="1" id="KW-0812">Transmembrane</keyword>
<keyword evidence="3" id="KW-1185">Reference proteome</keyword>
<protein>
    <submittedName>
        <fullName evidence="2">Uncharacterized protein</fullName>
    </submittedName>
</protein>
<proteinExistence type="predicted"/>
<reference evidence="2" key="1">
    <citation type="journal article" date="2020" name="Stud. Mycol.">
        <title>101 Dothideomycetes genomes: a test case for predicting lifestyles and emergence of pathogens.</title>
        <authorList>
            <person name="Haridas S."/>
            <person name="Albert R."/>
            <person name="Binder M."/>
            <person name="Bloem J."/>
            <person name="Labutti K."/>
            <person name="Salamov A."/>
            <person name="Andreopoulos B."/>
            <person name="Baker S."/>
            <person name="Barry K."/>
            <person name="Bills G."/>
            <person name="Bluhm B."/>
            <person name="Cannon C."/>
            <person name="Castanera R."/>
            <person name="Culley D."/>
            <person name="Daum C."/>
            <person name="Ezra D."/>
            <person name="Gonzalez J."/>
            <person name="Henrissat B."/>
            <person name="Kuo A."/>
            <person name="Liang C."/>
            <person name="Lipzen A."/>
            <person name="Lutzoni F."/>
            <person name="Magnuson J."/>
            <person name="Mondo S."/>
            <person name="Nolan M."/>
            <person name="Ohm R."/>
            <person name="Pangilinan J."/>
            <person name="Park H.-J."/>
            <person name="Ramirez L."/>
            <person name="Alfaro M."/>
            <person name="Sun H."/>
            <person name="Tritt A."/>
            <person name="Yoshinaga Y."/>
            <person name="Zwiers L.-H."/>
            <person name="Turgeon B."/>
            <person name="Goodwin S."/>
            <person name="Spatafora J."/>
            <person name="Crous P."/>
            <person name="Grigoriev I."/>
        </authorList>
    </citation>
    <scope>NUCLEOTIDE SEQUENCE</scope>
    <source>
        <strain evidence="2">CBS 113389</strain>
    </source>
</reference>
<dbReference type="OrthoDB" id="3944450at2759"/>
<feature type="transmembrane region" description="Helical" evidence="1">
    <location>
        <begin position="183"/>
        <end position="202"/>
    </location>
</feature>
<dbReference type="Proteomes" id="UP000799767">
    <property type="component" value="Unassembled WGS sequence"/>
</dbReference>
<evidence type="ECO:0000313" key="2">
    <source>
        <dbReference type="EMBL" id="KAF2481638.1"/>
    </source>
</evidence>
<keyword evidence="1" id="KW-1133">Transmembrane helix</keyword>
<feature type="transmembrane region" description="Helical" evidence="1">
    <location>
        <begin position="81"/>
        <end position="105"/>
    </location>
</feature>
<gene>
    <name evidence="2" type="ORF">BDY17DRAFT_168742</name>
</gene>
<dbReference type="EMBL" id="MU001637">
    <property type="protein sequence ID" value="KAF2481638.1"/>
    <property type="molecule type" value="Genomic_DNA"/>
</dbReference>
<organism evidence="2 3">
    <name type="scientific">Neohortaea acidophila</name>
    <dbReference type="NCBI Taxonomy" id="245834"/>
    <lineage>
        <taxon>Eukaryota</taxon>
        <taxon>Fungi</taxon>
        <taxon>Dikarya</taxon>
        <taxon>Ascomycota</taxon>
        <taxon>Pezizomycotina</taxon>
        <taxon>Dothideomycetes</taxon>
        <taxon>Dothideomycetidae</taxon>
        <taxon>Mycosphaerellales</taxon>
        <taxon>Teratosphaeriaceae</taxon>
        <taxon>Neohortaea</taxon>
    </lineage>
</organism>
<dbReference type="PANTHER" id="PTHR37576">
    <property type="entry name" value="DEFECT AT LOW TEMPERATURE PROTEIN 1"/>
    <property type="match status" value="1"/>
</dbReference>
<evidence type="ECO:0000313" key="3">
    <source>
        <dbReference type="Proteomes" id="UP000799767"/>
    </source>
</evidence>
<dbReference type="Pfam" id="PF11374">
    <property type="entry name" value="DUF3176"/>
    <property type="match status" value="1"/>
</dbReference>
<sequence>MISPHADPPTVDRISLETSKIAEAESLKQLAIVDDESIRSTSLSATSPISEQSGPSWNNTVAEVIRPDSSRTPPRPWHSSWLRFGPLSGLLGLLLAAASLVASLGVLVGSDGENVNSWTAPPSTYLAIFTAIANLSVRYAATQGVIIAWWSRARKGSTIAKLHSDWRAGTMLRGALAAGRRTGLLGLACIFATIVVIDGPLLQRASTTVTIPNTATVPLSVSMAPELPRGFTGIWIPDSDLGTAFVRTSNAFNATVPTVDGSSSNHIAPDAYPNRTSALPQFANSAPIPGAVSGCPGGCQAKIRAPALFPFACKVHEVSSDVHIQYNVSAAQAFDIAAPLAAQGLVINPSLLTGPDEAINLITGFATLDDDCTGTFRWKVCSFVPGIGEYSVLIQNDNIIMTDLANPEFVAYANNSATDHTWSTAELAYPSTLGGVAALVIVLWESFAAYYTQDHQIEYINNNLPTVLTFQSTFHNNSEGGCYSYRDPYDTIVNSMNKLMFYFGAAAAQESLQYLEDRLDAGLSTENTAVGSVIGDISVYRTNYWFFLGAAVVEVICIALILPTFWGWWKMGRPVSFSPFEVARAFNAPLLAEYNSNSNGNDLAAAAGEKDIQYGLTLDGVDGERSQLGFGNPATVTSPTEGLRFDT</sequence>
<keyword evidence="1" id="KW-0472">Membrane</keyword>
<dbReference type="RefSeq" id="XP_033588208.1">
    <property type="nucleotide sequence ID" value="XM_033729787.1"/>
</dbReference>
<dbReference type="AlphaFoldDB" id="A0A6A6PNG1"/>
<dbReference type="InterPro" id="IPR021514">
    <property type="entry name" value="DUF3176"/>
</dbReference>
<feature type="transmembrane region" description="Helical" evidence="1">
    <location>
        <begin position="544"/>
        <end position="569"/>
    </location>
</feature>
<dbReference type="PANTHER" id="PTHR37576:SF2">
    <property type="entry name" value="DEFECT AT LOW TEMPERATURE PROTEIN 1"/>
    <property type="match status" value="1"/>
</dbReference>
<name>A0A6A6PNG1_9PEZI</name>
<feature type="transmembrane region" description="Helical" evidence="1">
    <location>
        <begin position="125"/>
        <end position="150"/>
    </location>
</feature>
<accession>A0A6A6PNG1</accession>
<dbReference type="GeneID" id="54470789"/>